<dbReference type="EC" id="3.1.-.-" evidence="5 6"/>
<dbReference type="InterPro" id="IPR004088">
    <property type="entry name" value="KH_dom_type_1"/>
</dbReference>
<dbReference type="Pfam" id="PF12072">
    <property type="entry name" value="RNase_Y_N"/>
    <property type="match status" value="1"/>
</dbReference>
<dbReference type="SUPFAM" id="SSF109604">
    <property type="entry name" value="HD-domain/PDEase-like"/>
    <property type="match status" value="1"/>
</dbReference>
<dbReference type="InterPro" id="IPR004087">
    <property type="entry name" value="KH_dom"/>
</dbReference>
<dbReference type="Gene3D" id="1.10.3210.10">
    <property type="entry name" value="Hypothetical protein af1432"/>
    <property type="match status" value="1"/>
</dbReference>
<dbReference type="Pfam" id="PF00013">
    <property type="entry name" value="KH_1"/>
    <property type="match status" value="1"/>
</dbReference>
<comment type="function">
    <text evidence="5">Endoribonuclease that initiates mRNA decay.</text>
</comment>
<keyword evidence="2 5" id="KW-0255">Endonuclease</keyword>
<dbReference type="CDD" id="cd00077">
    <property type="entry name" value="HDc"/>
    <property type="match status" value="1"/>
</dbReference>
<proteinExistence type="inferred from homology"/>
<dbReference type="Proteomes" id="UP000178486">
    <property type="component" value="Unassembled WGS sequence"/>
</dbReference>
<dbReference type="GO" id="GO:0005886">
    <property type="term" value="C:plasma membrane"/>
    <property type="evidence" value="ECO:0007669"/>
    <property type="project" value="UniProtKB-UniRule"/>
</dbReference>
<keyword evidence="3 5" id="KW-0378">Hydrolase</keyword>
<keyword evidence="4 5" id="KW-0694">RNA-binding</keyword>
<dbReference type="HAMAP" id="MF_00335">
    <property type="entry name" value="RNase_Y"/>
    <property type="match status" value="1"/>
</dbReference>
<reference evidence="9 10" key="1">
    <citation type="journal article" date="2016" name="Nat. Commun.">
        <title>Thousands of microbial genomes shed light on interconnected biogeochemical processes in an aquifer system.</title>
        <authorList>
            <person name="Anantharaman K."/>
            <person name="Brown C.T."/>
            <person name="Hug L.A."/>
            <person name="Sharon I."/>
            <person name="Castelle C.J."/>
            <person name="Probst A.J."/>
            <person name="Thomas B.C."/>
            <person name="Singh A."/>
            <person name="Wilkins M.J."/>
            <person name="Karaoz U."/>
            <person name="Brodie E.L."/>
            <person name="Williams K.H."/>
            <person name="Hubbard S.S."/>
            <person name="Banfield J.F."/>
        </authorList>
    </citation>
    <scope>NUCLEOTIDE SEQUENCE [LARGE SCALE GENOMIC DNA]</scope>
</reference>
<evidence type="ECO:0000313" key="9">
    <source>
        <dbReference type="EMBL" id="OGK53700.1"/>
    </source>
</evidence>
<dbReference type="PROSITE" id="PS51831">
    <property type="entry name" value="HD"/>
    <property type="match status" value="1"/>
</dbReference>
<dbReference type="GO" id="GO:0004521">
    <property type="term" value="F:RNA endonuclease activity"/>
    <property type="evidence" value="ECO:0007669"/>
    <property type="project" value="UniProtKB-UniRule"/>
</dbReference>
<dbReference type="NCBIfam" id="TIGR00277">
    <property type="entry name" value="HDIG"/>
    <property type="match status" value="1"/>
</dbReference>
<dbReference type="InterPro" id="IPR006674">
    <property type="entry name" value="HD_domain"/>
</dbReference>
<gene>
    <name evidence="5" type="primary">rny</name>
    <name evidence="9" type="ORF">A3B56_01600</name>
</gene>
<dbReference type="Pfam" id="PF01966">
    <property type="entry name" value="HD"/>
    <property type="match status" value="1"/>
</dbReference>
<dbReference type="GO" id="GO:0003723">
    <property type="term" value="F:RNA binding"/>
    <property type="evidence" value="ECO:0007669"/>
    <property type="project" value="UniProtKB-UniRule"/>
</dbReference>
<protein>
    <recommendedName>
        <fullName evidence="5 6">Ribonuclease Y</fullName>
        <shortName evidence="5">RNase Y</shortName>
        <ecNumber evidence="5 6">3.1.-.-</ecNumber>
    </recommendedName>
</protein>
<evidence type="ECO:0000256" key="2">
    <source>
        <dbReference type="ARBA" id="ARBA00022759"/>
    </source>
</evidence>
<evidence type="ECO:0000256" key="7">
    <source>
        <dbReference type="SAM" id="Coils"/>
    </source>
</evidence>
<dbReference type="CDD" id="cd22431">
    <property type="entry name" value="KH-I_RNaseY"/>
    <property type="match status" value="1"/>
</dbReference>
<dbReference type="SMART" id="SM00322">
    <property type="entry name" value="KH"/>
    <property type="match status" value="1"/>
</dbReference>
<keyword evidence="7" id="KW-0175">Coiled coil</keyword>
<dbReference type="AlphaFoldDB" id="A0A1F7JDK7"/>
<dbReference type="EMBL" id="MGAU01000051">
    <property type="protein sequence ID" value="OGK53700.1"/>
    <property type="molecule type" value="Genomic_DNA"/>
</dbReference>
<keyword evidence="1 5" id="KW-0540">Nuclease</keyword>
<feature type="coiled-coil region" evidence="7">
    <location>
        <begin position="25"/>
        <end position="59"/>
    </location>
</feature>
<dbReference type="PROSITE" id="PS50084">
    <property type="entry name" value="KH_TYPE_1"/>
    <property type="match status" value="1"/>
</dbReference>
<feature type="domain" description="HD" evidence="8">
    <location>
        <begin position="248"/>
        <end position="340"/>
    </location>
</feature>
<name>A0A1F7JDK7_9BACT</name>
<dbReference type="Gene3D" id="3.30.1370.10">
    <property type="entry name" value="K Homology domain, type 1"/>
    <property type="match status" value="1"/>
</dbReference>
<comment type="caution">
    <text evidence="9">The sequence shown here is derived from an EMBL/GenBank/DDBJ whole genome shotgun (WGS) entry which is preliminary data.</text>
</comment>
<evidence type="ECO:0000256" key="3">
    <source>
        <dbReference type="ARBA" id="ARBA00022801"/>
    </source>
</evidence>
<evidence type="ECO:0000256" key="1">
    <source>
        <dbReference type="ARBA" id="ARBA00022722"/>
    </source>
</evidence>
<dbReference type="NCBIfam" id="TIGR03319">
    <property type="entry name" value="RNase_Y"/>
    <property type="match status" value="1"/>
</dbReference>
<accession>A0A1F7JDK7</accession>
<dbReference type="SUPFAM" id="SSF54791">
    <property type="entry name" value="Eukaryotic type KH-domain (KH-domain type I)"/>
    <property type="match status" value="1"/>
</dbReference>
<sequence>MSLLNTKSPDEKKLLEEILKRETLLEERRIFLDKLESELKKKEEAIGETREELTKKLQNASKLTADEAKHELLKQWEHKLQKDISEQIIDAQAKAREQVKQKAREILVDAMRHGATDYVAEYTVSIVKIQDEEIKGRIIGKDGRNIRTFEKVTGVDVDLDEEGVIRLSSFDPVRREIARVALISLMKDGRIQPVRIEEMVVEVRKDIERIMYGEGEKLAHAVNVYNLPPELIAMLGRFKYRFSYGQSMIAHTLEETKIGMKLAHELGVDVEVVKLGCLLHDIGKVIMDKEGNHIELGVELLKRLDMPEKVIGCVAAHHEDIPFPSVEAVLVYIADAISGARPGARMEDFGEYVKRMRDLEAIARDFPGITDVYAMQAGREIRVIVDPKSLDDAQTMLTAQKIKDKISQKYPQFPGSIAITLIRELQVTEVVK</sequence>
<dbReference type="GO" id="GO:0006402">
    <property type="term" value="P:mRNA catabolic process"/>
    <property type="evidence" value="ECO:0007669"/>
    <property type="project" value="UniProtKB-UniRule"/>
</dbReference>
<evidence type="ECO:0000313" key="10">
    <source>
        <dbReference type="Proteomes" id="UP000178486"/>
    </source>
</evidence>
<dbReference type="InterPro" id="IPR036612">
    <property type="entry name" value="KH_dom_type_1_sf"/>
</dbReference>
<dbReference type="GO" id="GO:0016787">
    <property type="term" value="F:hydrolase activity"/>
    <property type="evidence" value="ECO:0007669"/>
    <property type="project" value="UniProtKB-KW"/>
</dbReference>
<comment type="similarity">
    <text evidence="5">Belongs to the RNase Y family.</text>
</comment>
<evidence type="ECO:0000256" key="6">
    <source>
        <dbReference type="NCBIfam" id="TIGR03319"/>
    </source>
</evidence>
<dbReference type="InterPro" id="IPR003607">
    <property type="entry name" value="HD/PDEase_dom"/>
</dbReference>
<dbReference type="InterPro" id="IPR017705">
    <property type="entry name" value="Ribonuclease_Y"/>
</dbReference>
<dbReference type="InterPro" id="IPR006675">
    <property type="entry name" value="HDIG_dom"/>
</dbReference>
<evidence type="ECO:0000259" key="8">
    <source>
        <dbReference type="PROSITE" id="PS51831"/>
    </source>
</evidence>
<organism evidence="9 10">
    <name type="scientific">Candidatus Roizmanbacteria bacterium RIFCSPLOWO2_01_FULL_45_11</name>
    <dbReference type="NCBI Taxonomy" id="1802070"/>
    <lineage>
        <taxon>Bacteria</taxon>
        <taxon>Candidatus Roizmaniibacteriota</taxon>
    </lineage>
</organism>
<dbReference type="InterPro" id="IPR022711">
    <property type="entry name" value="RNase_Y_N"/>
</dbReference>
<evidence type="ECO:0000256" key="4">
    <source>
        <dbReference type="ARBA" id="ARBA00022884"/>
    </source>
</evidence>
<dbReference type="PANTHER" id="PTHR12826:SF15">
    <property type="entry name" value="RIBONUCLEASE Y"/>
    <property type="match status" value="1"/>
</dbReference>
<dbReference type="PANTHER" id="PTHR12826">
    <property type="entry name" value="RIBONUCLEASE Y"/>
    <property type="match status" value="1"/>
</dbReference>
<evidence type="ECO:0000256" key="5">
    <source>
        <dbReference type="HAMAP-Rule" id="MF_00335"/>
    </source>
</evidence>
<dbReference type="SMART" id="SM00471">
    <property type="entry name" value="HDc"/>
    <property type="match status" value="1"/>
</dbReference>